<evidence type="ECO:0000313" key="6">
    <source>
        <dbReference type="EMBL" id="MBM7588922.1"/>
    </source>
</evidence>
<dbReference type="InterPro" id="IPR002933">
    <property type="entry name" value="Peptidase_M20"/>
</dbReference>
<evidence type="ECO:0000256" key="1">
    <source>
        <dbReference type="ARBA" id="ARBA00006153"/>
    </source>
</evidence>
<feature type="binding site" evidence="3">
    <location>
        <position position="394"/>
    </location>
    <ligand>
        <name>Zn(2+)</name>
        <dbReference type="ChEBI" id="CHEBI:29105"/>
        <label>2</label>
    </ligand>
</feature>
<feature type="binding site" evidence="3">
    <location>
        <position position="93"/>
    </location>
    <ligand>
        <name>Zn(2+)</name>
        <dbReference type="ChEBI" id="CHEBI:29105"/>
        <label>1</label>
    </ligand>
</feature>
<dbReference type="NCBIfam" id="NF006768">
    <property type="entry name" value="PRK09290.1-1"/>
    <property type="match status" value="1"/>
</dbReference>
<keyword evidence="2 6" id="KW-0378">Hydrolase</keyword>
<dbReference type="RefSeq" id="WP_204516637.1">
    <property type="nucleotide sequence ID" value="NZ_BAABIN010000009.1"/>
</dbReference>
<feature type="binding site" evidence="4">
    <location>
        <position position="227"/>
    </location>
    <ligand>
        <name>allantoate</name>
        <dbReference type="ChEBI" id="CHEBI:17536"/>
    </ligand>
</feature>
<evidence type="ECO:0000256" key="3">
    <source>
        <dbReference type="PIRSR" id="PIRSR001235-1"/>
    </source>
</evidence>
<protein>
    <submittedName>
        <fullName evidence="6">Allantoate deiminase</fullName>
        <ecNumber evidence="6">3.5.3.9</ecNumber>
    </submittedName>
</protein>
<accession>A0A938XS50</accession>
<proteinExistence type="inferred from homology"/>
<evidence type="ECO:0000259" key="5">
    <source>
        <dbReference type="Pfam" id="PF07687"/>
    </source>
</evidence>
<dbReference type="PANTHER" id="PTHR32494:SF5">
    <property type="entry name" value="ALLANTOATE AMIDOHYDROLASE"/>
    <property type="match status" value="1"/>
</dbReference>
<dbReference type="Gene3D" id="3.30.70.360">
    <property type="match status" value="1"/>
</dbReference>
<comment type="similarity">
    <text evidence="1">Belongs to the peptidase M20 family.</text>
</comment>
<dbReference type="AlphaFoldDB" id="A0A938XS50"/>
<dbReference type="GO" id="GO:0047652">
    <property type="term" value="F:allantoate deiminase activity"/>
    <property type="evidence" value="ECO:0007669"/>
    <property type="project" value="UniProtKB-EC"/>
</dbReference>
<feature type="binding site" evidence="3">
    <location>
        <position position="104"/>
    </location>
    <ligand>
        <name>Zn(2+)</name>
        <dbReference type="ChEBI" id="CHEBI:29105"/>
        <label>2</label>
    </ligand>
</feature>
<dbReference type="Proteomes" id="UP000717624">
    <property type="component" value="Unassembled WGS sequence"/>
</dbReference>
<dbReference type="CDD" id="cd03884">
    <property type="entry name" value="M20_bAS"/>
    <property type="match status" value="1"/>
</dbReference>
<dbReference type="GO" id="GO:0046872">
    <property type="term" value="F:metal ion binding"/>
    <property type="evidence" value="ECO:0007669"/>
    <property type="project" value="UniProtKB-KW"/>
</dbReference>
<feature type="binding site" evidence="4">
    <location>
        <position position="300"/>
    </location>
    <ligand>
        <name>allantoate</name>
        <dbReference type="ChEBI" id="CHEBI:17536"/>
    </ligand>
</feature>
<dbReference type="SUPFAM" id="SSF53187">
    <property type="entry name" value="Zn-dependent exopeptidases"/>
    <property type="match status" value="1"/>
</dbReference>
<comment type="caution">
    <text evidence="6">The sequence shown here is derived from an EMBL/GenBank/DDBJ whole genome shotgun (WGS) entry which is preliminary data.</text>
</comment>
<feature type="binding site" evidence="3">
    <location>
        <position position="202"/>
    </location>
    <ligand>
        <name>Zn(2+)</name>
        <dbReference type="ChEBI" id="CHEBI:29105"/>
        <label>1</label>
    </ligand>
</feature>
<sequence>MACNKEIPQLAEIAANPLPKVEELIDWLASFGADPDGGVTRLLYSSDWAAGQSAMAVLMEQAGLTVYYDDVGNLFGRLQGSEQTGSTILTGSHIDTVKCGGKYDGAYGIIASLLALARLRQMYGIPKHSLEVVSICEEEGSRFPLSFWGSGNITGRYLPDAVPDVQDSAGTSLAAAMTAAGFGQGAYRPSLRQDIAAYIELHIEQGGTLEREQKTIGLVKGIVGQKRFTVELQGEANHAGTTPMAWRQDALCAAAEMIVWLEAEAKKRGEPLVATVGNITAKPNTSNVIPGNVTFTVDTRHADQQQLDEFCQQFLQQFQRIAEQRAIRIAWQEWLNDPPVAMHSALVEQIEQICRQRQIDYRPIYSGAGHDAQIFQKVCPTAMIFVPSHKGISHSPMEYTPPEALTAGIEVLTDLLYSLAYEGEPG</sequence>
<dbReference type="InterPro" id="IPR011650">
    <property type="entry name" value="Peptidase_M20_dimer"/>
</dbReference>
<keyword evidence="3" id="KW-0479">Metal-binding</keyword>
<feature type="binding site" evidence="3">
    <location>
        <position position="104"/>
    </location>
    <ligand>
        <name>Zn(2+)</name>
        <dbReference type="ChEBI" id="CHEBI:29105"/>
        <label>1</label>
    </ligand>
</feature>
<feature type="binding site" evidence="3">
    <location>
        <position position="139"/>
    </location>
    <ligand>
        <name>Zn(2+)</name>
        <dbReference type="ChEBI" id="CHEBI:29105"/>
        <label>2</label>
    </ligand>
</feature>
<evidence type="ECO:0000256" key="2">
    <source>
        <dbReference type="ARBA" id="ARBA00022801"/>
    </source>
</evidence>
<dbReference type="InterPro" id="IPR036264">
    <property type="entry name" value="Bact_exopeptidase_dim_dom"/>
</dbReference>
<dbReference type="NCBIfam" id="TIGR01879">
    <property type="entry name" value="hydantase"/>
    <property type="match status" value="1"/>
</dbReference>
<dbReference type="InterPro" id="IPR010158">
    <property type="entry name" value="Amidase_Cbmase"/>
</dbReference>
<dbReference type="SUPFAM" id="SSF55031">
    <property type="entry name" value="Bacterial exopeptidase dimerisation domain"/>
    <property type="match status" value="1"/>
</dbReference>
<evidence type="ECO:0000256" key="4">
    <source>
        <dbReference type="PIRSR" id="PIRSR001235-2"/>
    </source>
</evidence>
<dbReference type="NCBIfam" id="NF006771">
    <property type="entry name" value="PRK09290.1-5"/>
    <property type="match status" value="1"/>
</dbReference>
<name>A0A938XS50_9BACL</name>
<dbReference type="PANTHER" id="PTHR32494">
    <property type="entry name" value="ALLANTOATE DEIMINASE-RELATED"/>
    <property type="match status" value="1"/>
</dbReference>
<dbReference type="EMBL" id="JAFBEB010000001">
    <property type="protein sequence ID" value="MBM7588922.1"/>
    <property type="molecule type" value="Genomic_DNA"/>
</dbReference>
<organism evidence="6 7">
    <name type="scientific">Brevibacillus fulvus</name>
    <dbReference type="NCBI Taxonomy" id="1125967"/>
    <lineage>
        <taxon>Bacteria</taxon>
        <taxon>Bacillati</taxon>
        <taxon>Bacillota</taxon>
        <taxon>Bacilli</taxon>
        <taxon>Bacillales</taxon>
        <taxon>Paenibacillaceae</taxon>
        <taxon>Brevibacillus</taxon>
    </lineage>
</organism>
<dbReference type="PIRSF" id="PIRSF001235">
    <property type="entry name" value="Amidase_carbamoylase"/>
    <property type="match status" value="1"/>
</dbReference>
<dbReference type="Pfam" id="PF07687">
    <property type="entry name" value="M20_dimer"/>
    <property type="match status" value="1"/>
</dbReference>
<dbReference type="Gene3D" id="3.40.630.10">
    <property type="entry name" value="Zn peptidases"/>
    <property type="match status" value="1"/>
</dbReference>
<keyword evidence="3" id="KW-0862">Zinc</keyword>
<feature type="binding site" evidence="4">
    <location>
        <position position="287"/>
    </location>
    <ligand>
        <name>allantoate</name>
        <dbReference type="ChEBI" id="CHEBI:17536"/>
    </ligand>
</feature>
<comment type="cofactor">
    <cofactor evidence="3">
        <name>Zn(2+)</name>
        <dbReference type="ChEBI" id="CHEBI:29105"/>
    </cofactor>
    <text evidence="3">Binds 2 Zn(2+) ions per subunit.</text>
</comment>
<dbReference type="Pfam" id="PF01546">
    <property type="entry name" value="Peptidase_M20"/>
    <property type="match status" value="1"/>
</dbReference>
<dbReference type="EC" id="3.5.3.9" evidence="6"/>
<reference evidence="6" key="1">
    <citation type="submission" date="2021-01" db="EMBL/GenBank/DDBJ databases">
        <title>Genomic Encyclopedia of Type Strains, Phase IV (KMG-IV): sequencing the most valuable type-strain genomes for metagenomic binning, comparative biology and taxonomic classification.</title>
        <authorList>
            <person name="Goeker M."/>
        </authorList>
    </citation>
    <scope>NUCLEOTIDE SEQUENCE</scope>
    <source>
        <strain evidence="6">DSM 25523</strain>
    </source>
</reference>
<evidence type="ECO:0000313" key="7">
    <source>
        <dbReference type="Proteomes" id="UP000717624"/>
    </source>
</evidence>
<feature type="domain" description="Peptidase M20 dimerisation" evidence="5">
    <location>
        <begin position="224"/>
        <end position="323"/>
    </location>
</feature>
<gene>
    <name evidence="6" type="ORF">JOD01_000508</name>
</gene>
<keyword evidence="7" id="KW-1185">Reference proteome</keyword>